<dbReference type="PRINTS" id="PR01537">
    <property type="entry name" value="INTRLKN1R1F"/>
</dbReference>
<dbReference type="SUPFAM" id="SSF52200">
    <property type="entry name" value="Toll/Interleukin receptor TIR domain"/>
    <property type="match status" value="1"/>
</dbReference>
<keyword evidence="10" id="KW-1185">Reference proteome</keyword>
<dbReference type="PANTHER" id="PTHR24365">
    <property type="entry name" value="TOLL-LIKE RECEPTOR"/>
    <property type="match status" value="1"/>
</dbReference>
<keyword evidence="4 7" id="KW-1133">Transmembrane helix</keyword>
<accession>A0A6J8CWA1</accession>
<proteinExistence type="predicted"/>
<dbReference type="InterPro" id="IPR000157">
    <property type="entry name" value="TIR_dom"/>
</dbReference>
<organism evidence="9 10">
    <name type="scientific">Mytilus coruscus</name>
    <name type="common">Sea mussel</name>
    <dbReference type="NCBI Taxonomy" id="42192"/>
    <lineage>
        <taxon>Eukaryota</taxon>
        <taxon>Metazoa</taxon>
        <taxon>Spiralia</taxon>
        <taxon>Lophotrochozoa</taxon>
        <taxon>Mollusca</taxon>
        <taxon>Bivalvia</taxon>
        <taxon>Autobranchia</taxon>
        <taxon>Pteriomorphia</taxon>
        <taxon>Mytilida</taxon>
        <taxon>Mytiloidea</taxon>
        <taxon>Mytilidae</taxon>
        <taxon>Mytilinae</taxon>
        <taxon>Mytilus</taxon>
    </lineage>
</organism>
<sequence length="342" mass="39484">MAYRSTASSGIACNQQRPRPLPEGPLLSEGKDYHVFFSYRNSEEDRKWTRNVITELESRGFKCCDHELDFLPGKEIIQNIKESIKRSVKTVLVFSKEYNESLYCKIEVHYSLHMSLGEHKHILIPVKREDCEIPEDLEFFTWIDAIEDIHLWFPQFLGAIKAPEYENFDTIFEETSTSSCCGEAFQTRYIPDYLRRSGIDFNPEVLTEHVAKVSSTRLVRQRVFINPTRIICVIAYYFIIDFFLGGLSMMLVYAFVPIDFEYPLFIAGIPIALISGILGVAWPCYCSSSKRQGEVEMKLHLAGVNRVLVSSNIFMTYKIARMTAKVTVSFNQIFLRAVLYYA</sequence>
<evidence type="ECO:0000313" key="9">
    <source>
        <dbReference type="EMBL" id="CAC5399717.1"/>
    </source>
</evidence>
<dbReference type="GO" id="GO:0038023">
    <property type="term" value="F:signaling receptor activity"/>
    <property type="evidence" value="ECO:0007669"/>
    <property type="project" value="TreeGrafter"/>
</dbReference>
<keyword evidence="2 7" id="KW-0812">Transmembrane</keyword>
<dbReference type="PROSITE" id="PS50104">
    <property type="entry name" value="TIR"/>
    <property type="match status" value="1"/>
</dbReference>
<gene>
    <name evidence="9" type="ORF">MCOR_33957</name>
</gene>
<name>A0A6J8CWA1_MYTCO</name>
<protein>
    <recommendedName>
        <fullName evidence="8">TIR domain-containing protein</fullName>
    </recommendedName>
</protein>
<comment type="subcellular location">
    <subcellularLocation>
        <location evidence="1">Membrane</location>
    </subcellularLocation>
</comment>
<dbReference type="EMBL" id="CACVKT020006055">
    <property type="protein sequence ID" value="CAC5399717.1"/>
    <property type="molecule type" value="Genomic_DNA"/>
</dbReference>
<feature type="domain" description="TIR" evidence="8">
    <location>
        <begin position="31"/>
        <end position="160"/>
    </location>
</feature>
<evidence type="ECO:0000256" key="7">
    <source>
        <dbReference type="SAM" id="Phobius"/>
    </source>
</evidence>
<feature type="transmembrane region" description="Helical" evidence="7">
    <location>
        <begin position="262"/>
        <end position="282"/>
    </location>
</feature>
<reference evidence="9 10" key="1">
    <citation type="submission" date="2020-06" db="EMBL/GenBank/DDBJ databases">
        <authorList>
            <person name="Li R."/>
            <person name="Bekaert M."/>
        </authorList>
    </citation>
    <scope>NUCLEOTIDE SEQUENCE [LARGE SCALE GENOMIC DNA]</scope>
    <source>
        <strain evidence="10">wild</strain>
    </source>
</reference>
<evidence type="ECO:0000256" key="6">
    <source>
        <dbReference type="SAM" id="MobiDB-lite"/>
    </source>
</evidence>
<dbReference type="Pfam" id="PF13676">
    <property type="entry name" value="TIR_2"/>
    <property type="match status" value="1"/>
</dbReference>
<evidence type="ECO:0000259" key="8">
    <source>
        <dbReference type="PROSITE" id="PS50104"/>
    </source>
</evidence>
<feature type="region of interest" description="Disordered" evidence="6">
    <location>
        <begin position="1"/>
        <end position="26"/>
    </location>
</feature>
<dbReference type="GO" id="GO:0007165">
    <property type="term" value="P:signal transduction"/>
    <property type="evidence" value="ECO:0007669"/>
    <property type="project" value="InterPro"/>
</dbReference>
<evidence type="ECO:0000256" key="4">
    <source>
        <dbReference type="ARBA" id="ARBA00022989"/>
    </source>
</evidence>
<dbReference type="InterPro" id="IPR035897">
    <property type="entry name" value="Toll_tir_struct_dom_sf"/>
</dbReference>
<dbReference type="SMART" id="SM00255">
    <property type="entry name" value="TIR"/>
    <property type="match status" value="1"/>
</dbReference>
<dbReference type="Gene3D" id="3.40.50.10140">
    <property type="entry name" value="Toll/interleukin-1 receptor homology (TIR) domain"/>
    <property type="match status" value="1"/>
</dbReference>
<keyword evidence="5 7" id="KW-0472">Membrane</keyword>
<evidence type="ECO:0000256" key="5">
    <source>
        <dbReference type="ARBA" id="ARBA00023136"/>
    </source>
</evidence>
<dbReference type="AlphaFoldDB" id="A0A6J8CWA1"/>
<keyword evidence="3" id="KW-0732">Signal</keyword>
<evidence type="ECO:0000256" key="1">
    <source>
        <dbReference type="ARBA" id="ARBA00004370"/>
    </source>
</evidence>
<evidence type="ECO:0000256" key="3">
    <source>
        <dbReference type="ARBA" id="ARBA00022729"/>
    </source>
</evidence>
<evidence type="ECO:0000313" key="10">
    <source>
        <dbReference type="Proteomes" id="UP000507470"/>
    </source>
</evidence>
<dbReference type="PANTHER" id="PTHR24365:SF541">
    <property type="entry name" value="PROTEIN TOLL-RELATED"/>
    <property type="match status" value="1"/>
</dbReference>
<evidence type="ECO:0000256" key="2">
    <source>
        <dbReference type="ARBA" id="ARBA00022692"/>
    </source>
</evidence>
<feature type="compositionally biased region" description="Polar residues" evidence="6">
    <location>
        <begin position="1"/>
        <end position="17"/>
    </location>
</feature>
<dbReference type="Proteomes" id="UP000507470">
    <property type="component" value="Unassembled WGS sequence"/>
</dbReference>
<dbReference type="OrthoDB" id="6130900at2759"/>
<dbReference type="GO" id="GO:0005886">
    <property type="term" value="C:plasma membrane"/>
    <property type="evidence" value="ECO:0007669"/>
    <property type="project" value="TreeGrafter"/>
</dbReference>
<feature type="transmembrane region" description="Helical" evidence="7">
    <location>
        <begin position="230"/>
        <end position="256"/>
    </location>
</feature>